<organism evidence="1">
    <name type="scientific">Spirodela intermedia</name>
    <name type="common">Intermediate duckweed</name>
    <dbReference type="NCBI Taxonomy" id="51605"/>
    <lineage>
        <taxon>Eukaryota</taxon>
        <taxon>Viridiplantae</taxon>
        <taxon>Streptophyta</taxon>
        <taxon>Embryophyta</taxon>
        <taxon>Tracheophyta</taxon>
        <taxon>Spermatophyta</taxon>
        <taxon>Magnoliopsida</taxon>
        <taxon>Liliopsida</taxon>
        <taxon>Araceae</taxon>
        <taxon>Lemnoideae</taxon>
        <taxon>Spirodela</taxon>
    </lineage>
</organism>
<proteinExistence type="predicted"/>
<sequence>MMVCHHINICDKIIPCPMHLFNATDVEEE</sequence>
<dbReference type="EMBL" id="LR743592">
    <property type="protein sequence ID" value="CAA2619657.1"/>
    <property type="molecule type" value="Genomic_DNA"/>
</dbReference>
<dbReference type="EMBL" id="CACRZD030000005">
    <property type="protein sequence ID" value="CAA6659404.1"/>
    <property type="molecule type" value="Genomic_DNA"/>
</dbReference>
<evidence type="ECO:0000313" key="2">
    <source>
        <dbReference type="Proteomes" id="UP001189122"/>
    </source>
</evidence>
<name>A0A7I8IPB3_SPIIN</name>
<reference evidence="1 2" key="1">
    <citation type="submission" date="2019-12" db="EMBL/GenBank/DDBJ databases">
        <authorList>
            <person name="Scholz U."/>
            <person name="Mascher M."/>
            <person name="Fiebig A."/>
        </authorList>
    </citation>
    <scope>NUCLEOTIDE SEQUENCE</scope>
</reference>
<keyword evidence="2" id="KW-1185">Reference proteome</keyword>
<dbReference type="Proteomes" id="UP001189122">
    <property type="component" value="Unassembled WGS sequence"/>
</dbReference>
<evidence type="ECO:0000313" key="1">
    <source>
        <dbReference type="EMBL" id="CAA2619657.1"/>
    </source>
</evidence>
<protein>
    <submittedName>
        <fullName evidence="1">Uncharacterized protein</fullName>
    </submittedName>
</protein>
<dbReference type="AlphaFoldDB" id="A0A7I8IPB3"/>
<gene>
    <name evidence="1" type="ORF">SI7747_05005826</name>
</gene>
<accession>A0A7I8IPB3</accession>